<gene>
    <name evidence="2" type="ORF">Moror_17687</name>
</gene>
<feature type="compositionally biased region" description="Basic and acidic residues" evidence="1">
    <location>
        <begin position="251"/>
        <end position="262"/>
    </location>
</feature>
<comment type="caution">
    <text evidence="2">The sequence shown here is derived from an EMBL/GenBank/DDBJ whole genome shotgun (WGS) entry which is preliminary data.</text>
</comment>
<feature type="region of interest" description="Disordered" evidence="1">
    <location>
        <begin position="304"/>
        <end position="472"/>
    </location>
</feature>
<organism evidence="2 3">
    <name type="scientific">Moniliophthora roreri (strain MCA 2997)</name>
    <name type="common">Cocoa frosty pod rot fungus</name>
    <name type="synonym">Crinipellis roreri</name>
    <dbReference type="NCBI Taxonomy" id="1381753"/>
    <lineage>
        <taxon>Eukaryota</taxon>
        <taxon>Fungi</taxon>
        <taxon>Dikarya</taxon>
        <taxon>Basidiomycota</taxon>
        <taxon>Agaricomycotina</taxon>
        <taxon>Agaricomycetes</taxon>
        <taxon>Agaricomycetidae</taxon>
        <taxon>Agaricales</taxon>
        <taxon>Marasmiineae</taxon>
        <taxon>Marasmiaceae</taxon>
        <taxon>Moniliophthora</taxon>
    </lineage>
</organism>
<feature type="compositionally biased region" description="Basic and acidic residues" evidence="1">
    <location>
        <begin position="361"/>
        <end position="382"/>
    </location>
</feature>
<dbReference type="OrthoDB" id="3267789at2759"/>
<feature type="compositionally biased region" description="Gly residues" evidence="1">
    <location>
        <begin position="32"/>
        <end position="45"/>
    </location>
</feature>
<feature type="compositionally biased region" description="Pro residues" evidence="1">
    <location>
        <begin position="67"/>
        <end position="76"/>
    </location>
</feature>
<evidence type="ECO:0000313" key="2">
    <source>
        <dbReference type="EMBL" id="ESK97508.1"/>
    </source>
</evidence>
<dbReference type="EMBL" id="AWSO01000025">
    <property type="protein sequence ID" value="ESK97508.1"/>
    <property type="molecule type" value="Genomic_DNA"/>
</dbReference>
<feature type="compositionally biased region" description="Acidic residues" evidence="1">
    <location>
        <begin position="221"/>
        <end position="233"/>
    </location>
</feature>
<dbReference type="Proteomes" id="UP000017559">
    <property type="component" value="Unassembled WGS sequence"/>
</dbReference>
<feature type="compositionally biased region" description="Basic and acidic residues" evidence="1">
    <location>
        <begin position="234"/>
        <end position="244"/>
    </location>
</feature>
<accession>V2XE86</accession>
<feature type="compositionally biased region" description="Polar residues" evidence="1">
    <location>
        <begin position="519"/>
        <end position="538"/>
    </location>
</feature>
<proteinExistence type="predicted"/>
<dbReference type="KEGG" id="mrr:Moror_17687"/>
<reference evidence="2 3" key="1">
    <citation type="journal article" date="2014" name="BMC Genomics">
        <title>Genome and secretome analysis of the hemibiotrophic fungal pathogen, Moniliophthora roreri, which causes frosty pod rot disease of cacao: mechanisms of the biotrophic and necrotrophic phases.</title>
        <authorList>
            <person name="Meinhardt L.W."/>
            <person name="Costa G.G.L."/>
            <person name="Thomazella D.P.T."/>
            <person name="Teixeira P.J.P.L."/>
            <person name="Carazzolle M.F."/>
            <person name="Schuster S.C."/>
            <person name="Carlson J.E."/>
            <person name="Guiltinan M.J."/>
            <person name="Mieczkowski P."/>
            <person name="Farmer A."/>
            <person name="Ramaraj T."/>
            <person name="Crozier J."/>
            <person name="Davis R.E."/>
            <person name="Shao J."/>
            <person name="Melnick R.L."/>
            <person name="Pereira G.A.G."/>
            <person name="Bailey B.A."/>
        </authorList>
    </citation>
    <scope>NUCLEOTIDE SEQUENCE [LARGE SCALE GENOMIC DNA]</scope>
    <source>
        <strain evidence="2 3">MCA 2997</strain>
    </source>
</reference>
<protein>
    <submittedName>
        <fullName evidence="2">Proline serine-rich protein</fullName>
    </submittedName>
</protein>
<feature type="region of interest" description="Disordered" evidence="1">
    <location>
        <begin position="204"/>
        <end position="262"/>
    </location>
</feature>
<keyword evidence="3" id="KW-1185">Reference proteome</keyword>
<name>V2XE86_MONRO</name>
<evidence type="ECO:0000256" key="1">
    <source>
        <dbReference type="SAM" id="MobiDB-lite"/>
    </source>
</evidence>
<feature type="region of interest" description="Disordered" evidence="1">
    <location>
        <begin position="1"/>
        <end position="190"/>
    </location>
</feature>
<feature type="region of interest" description="Disordered" evidence="1">
    <location>
        <begin position="487"/>
        <end position="575"/>
    </location>
</feature>
<evidence type="ECO:0000313" key="3">
    <source>
        <dbReference type="Proteomes" id="UP000017559"/>
    </source>
</evidence>
<dbReference type="AlphaFoldDB" id="V2XE86"/>
<feature type="compositionally biased region" description="Low complexity" evidence="1">
    <location>
        <begin position="89"/>
        <end position="120"/>
    </location>
</feature>
<sequence>MSTPNPRTGDWTRSGEPGSAFSGLSRGRRGGTRGGGPGRGRGGAARGANRGTKPPEVATDSPKPATEKPPPTPQRPKAPSRKPSAKNVPTTTSNASTTSSAAPITNTTSDAAATSTKNSSVRPSNRRKRSTTNTSSKAPPPITVPKISIDESASPMTPQNRRNSKASMGLNPPHSAPPMRDTPPHLMGSNSVNIDALVERVRAVAMDRPSTPGSGSHLDWAGDDDDSLPDLDDWGVHTEKHEGKEETEEKVEEKDERKEFSGVDEKIKGKGVLISPIMIDGLRSLPDAIPGSPGVKASPVLSNTHLSVEMSPKKRSISPAPKSPRAQSHRDATKSTLVPHPSLPPKPSFAPSSGRGGSRNQRPEREKFKEKTGKDKSAKVEKALTPAVVPMTSETDMPAPNGAEKQASPMAETTKSLSKEEEEDFTPQSGKGLKASIHTDPEADLDAADANRKGLQASIHAAPTAENLSSPEVHNAKMLNSSIHAPVPSLPSHLEKIPSPRVNGMTHTRAHTLGRPATIPNTGAFNSSRFSRSGTSTPRGRGFGEGRGGHARNHSSPPIAHGYRAPHSSRPVLTGDAISRLAKTIGGGVSVSTAKD</sequence>
<dbReference type="HOGENOM" id="CLU_034123_0_0_1"/>